<sequence>MAWVVTRERSPGDPGQDSGTAVPKIIVPGVMQIREAPAHTTTDNGSSWSRATTQHSDQAYPHIIESRSESIKYRLLRTNQFSTGD</sequence>
<dbReference type="EMBL" id="VSWC01000118">
    <property type="protein sequence ID" value="KAA1084741.1"/>
    <property type="molecule type" value="Genomic_DNA"/>
</dbReference>
<dbReference type="Proteomes" id="UP000324748">
    <property type="component" value="Unassembled WGS sequence"/>
</dbReference>
<evidence type="ECO:0000313" key="5">
    <source>
        <dbReference type="Proteomes" id="UP000325313"/>
    </source>
</evidence>
<dbReference type="Proteomes" id="UP000325313">
    <property type="component" value="Unassembled WGS sequence"/>
</dbReference>
<evidence type="ECO:0000313" key="4">
    <source>
        <dbReference type="Proteomes" id="UP000324748"/>
    </source>
</evidence>
<evidence type="ECO:0000313" key="2">
    <source>
        <dbReference type="EMBL" id="KAA1073034.1"/>
    </source>
</evidence>
<evidence type="ECO:0000256" key="1">
    <source>
        <dbReference type="SAM" id="MobiDB-lite"/>
    </source>
</evidence>
<reference evidence="4 5" key="1">
    <citation type="submission" date="2019-05" db="EMBL/GenBank/DDBJ databases">
        <title>Emergence of the Ug99 lineage of the wheat stem rust pathogen through somatic hybridization.</title>
        <authorList>
            <person name="Li F."/>
            <person name="Upadhyaya N.M."/>
            <person name="Sperschneider J."/>
            <person name="Matny O."/>
            <person name="Nguyen-Phuc H."/>
            <person name="Mago R."/>
            <person name="Raley C."/>
            <person name="Miller M.E."/>
            <person name="Silverstein K.A.T."/>
            <person name="Henningsen E."/>
            <person name="Hirsch C.D."/>
            <person name="Visser B."/>
            <person name="Pretorius Z.A."/>
            <person name="Steffenson B.J."/>
            <person name="Schwessinger B."/>
            <person name="Dodds P.N."/>
            <person name="Figueroa M."/>
        </authorList>
    </citation>
    <scope>NUCLEOTIDE SEQUENCE [LARGE SCALE GENOMIC DNA]</scope>
    <source>
        <strain evidence="3">21-0</strain>
        <strain evidence="2 5">Ug99</strain>
    </source>
</reference>
<feature type="region of interest" description="Disordered" evidence="1">
    <location>
        <begin position="36"/>
        <end position="57"/>
    </location>
</feature>
<gene>
    <name evidence="3" type="ORF">PGT21_035021</name>
    <name evidence="2" type="ORF">PGTUg99_022538</name>
</gene>
<protein>
    <submittedName>
        <fullName evidence="3">Uncharacterized protein</fullName>
    </submittedName>
</protein>
<dbReference type="EMBL" id="VDEP01000475">
    <property type="protein sequence ID" value="KAA1073034.1"/>
    <property type="molecule type" value="Genomic_DNA"/>
</dbReference>
<accession>A0A5B0N667</accession>
<name>A0A5B0N667_PUCGR</name>
<feature type="compositionally biased region" description="Polar residues" evidence="1">
    <location>
        <begin position="39"/>
        <end position="57"/>
    </location>
</feature>
<feature type="region of interest" description="Disordered" evidence="1">
    <location>
        <begin position="1"/>
        <end position="23"/>
    </location>
</feature>
<organism evidence="3 4">
    <name type="scientific">Puccinia graminis f. sp. tritici</name>
    <dbReference type="NCBI Taxonomy" id="56615"/>
    <lineage>
        <taxon>Eukaryota</taxon>
        <taxon>Fungi</taxon>
        <taxon>Dikarya</taxon>
        <taxon>Basidiomycota</taxon>
        <taxon>Pucciniomycotina</taxon>
        <taxon>Pucciniomycetes</taxon>
        <taxon>Pucciniales</taxon>
        <taxon>Pucciniaceae</taxon>
        <taxon>Puccinia</taxon>
    </lineage>
</organism>
<feature type="compositionally biased region" description="Basic and acidic residues" evidence="1">
    <location>
        <begin position="1"/>
        <end position="11"/>
    </location>
</feature>
<keyword evidence="4" id="KW-1185">Reference proteome</keyword>
<evidence type="ECO:0000313" key="3">
    <source>
        <dbReference type="EMBL" id="KAA1084741.1"/>
    </source>
</evidence>
<proteinExistence type="predicted"/>
<comment type="caution">
    <text evidence="3">The sequence shown here is derived from an EMBL/GenBank/DDBJ whole genome shotgun (WGS) entry which is preliminary data.</text>
</comment>
<dbReference type="AlphaFoldDB" id="A0A5B0N667"/>